<evidence type="ECO:0000313" key="4">
    <source>
        <dbReference type="Proteomes" id="UP000438429"/>
    </source>
</evidence>
<accession>A0A6A4SLN5</accession>
<dbReference type="Proteomes" id="UP000438429">
    <property type="component" value="Unassembled WGS sequence"/>
</dbReference>
<evidence type="ECO:0000256" key="1">
    <source>
        <dbReference type="SAM" id="SignalP"/>
    </source>
</evidence>
<feature type="chain" id="PRO_5025691696" description="Reverse transcriptase domain-containing protein" evidence="1">
    <location>
        <begin position="17"/>
        <end position="139"/>
    </location>
</feature>
<dbReference type="AlphaFoldDB" id="A0A6A4SLN5"/>
<feature type="signal peptide" evidence="1">
    <location>
        <begin position="1"/>
        <end position="16"/>
    </location>
</feature>
<dbReference type="Pfam" id="PF00078">
    <property type="entry name" value="RVT_1"/>
    <property type="match status" value="1"/>
</dbReference>
<evidence type="ECO:0000259" key="2">
    <source>
        <dbReference type="Pfam" id="PF00078"/>
    </source>
</evidence>
<keyword evidence="1" id="KW-0732">Signal</keyword>
<evidence type="ECO:0000313" key="3">
    <source>
        <dbReference type="EMBL" id="KAF0031954.1"/>
    </source>
</evidence>
<organism evidence="3 4">
    <name type="scientific">Scophthalmus maximus</name>
    <name type="common">Turbot</name>
    <name type="synonym">Psetta maxima</name>
    <dbReference type="NCBI Taxonomy" id="52904"/>
    <lineage>
        <taxon>Eukaryota</taxon>
        <taxon>Metazoa</taxon>
        <taxon>Chordata</taxon>
        <taxon>Craniata</taxon>
        <taxon>Vertebrata</taxon>
        <taxon>Euteleostomi</taxon>
        <taxon>Actinopterygii</taxon>
        <taxon>Neopterygii</taxon>
        <taxon>Teleostei</taxon>
        <taxon>Neoteleostei</taxon>
        <taxon>Acanthomorphata</taxon>
        <taxon>Carangaria</taxon>
        <taxon>Pleuronectiformes</taxon>
        <taxon>Pleuronectoidei</taxon>
        <taxon>Scophthalmidae</taxon>
        <taxon>Scophthalmus</taxon>
    </lineage>
</organism>
<comment type="caution">
    <text evidence="3">The sequence shown here is derived from an EMBL/GenBank/DDBJ whole genome shotgun (WGS) entry which is preliminary data.</text>
</comment>
<sequence length="139" mass="15296">MSPLLFAIAIEHLSIALKCSSCFTGVFRAGLEHQVSLYADDLLLYITDPVSCVDNILQILATFGSFSGYKLNISKSECFPELSTVGTEEVIIPELMGATYMPKSVVVCPQMVKKKKKAFQHTGKVRVEDGNKFCSIPTR</sequence>
<protein>
    <recommendedName>
        <fullName evidence="2">Reverse transcriptase domain-containing protein</fullName>
    </recommendedName>
</protein>
<feature type="domain" description="Reverse transcriptase" evidence="2">
    <location>
        <begin position="1"/>
        <end position="79"/>
    </location>
</feature>
<proteinExistence type="predicted"/>
<dbReference type="EMBL" id="VEVO01000014">
    <property type="protein sequence ID" value="KAF0031954.1"/>
    <property type="molecule type" value="Genomic_DNA"/>
</dbReference>
<reference evidence="3 4" key="1">
    <citation type="submission" date="2019-06" db="EMBL/GenBank/DDBJ databases">
        <title>Draft genomes of female and male turbot (Scophthalmus maximus).</title>
        <authorList>
            <person name="Xu H."/>
            <person name="Xu X.-W."/>
            <person name="Shao C."/>
            <person name="Chen S."/>
        </authorList>
    </citation>
    <scope>NUCLEOTIDE SEQUENCE [LARGE SCALE GENOMIC DNA]</scope>
    <source>
        <strain evidence="3">Ysfricsl-2016a</strain>
        <tissue evidence="3">Blood</tissue>
    </source>
</reference>
<gene>
    <name evidence="3" type="ORF">F2P81_016509</name>
</gene>
<dbReference type="InterPro" id="IPR000477">
    <property type="entry name" value="RT_dom"/>
</dbReference>
<name>A0A6A4SLN5_SCOMX</name>